<protein>
    <recommendedName>
        <fullName evidence="3">DUF4220 domain-containing protein</fullName>
    </recommendedName>
</protein>
<keyword evidence="2" id="KW-0472">Membrane</keyword>
<keyword evidence="2" id="KW-0812">Transmembrane</keyword>
<name>A0A3L6T5Z1_PANMI</name>
<comment type="subunit">
    <text evidence="1">Homodimer.</text>
</comment>
<comment type="caution">
    <text evidence="4">The sequence shown here is derived from an EMBL/GenBank/DDBJ whole genome shotgun (WGS) entry which is preliminary data.</text>
</comment>
<keyword evidence="5" id="KW-1185">Reference proteome</keyword>
<evidence type="ECO:0000313" key="5">
    <source>
        <dbReference type="Proteomes" id="UP000275267"/>
    </source>
</evidence>
<dbReference type="OrthoDB" id="692771at2759"/>
<sequence>MIAVYALGFLSRNEDATTRNHTLASTHQLAFLWAPFLLIHLGGQDTVTALSIEDNKLWLRHLLNLVMQVALSLYVFWKSIGRHNVQLLVPGIFVFVTGIIKYGETTLLALFLSGDLKNSNVSTGEESDKKLPQLSSRDHGMYQMQGGHSVTLELGCTTICTRKLAAVLRCISQLRSFPRRLCNVYDGHGPGMAKSCALLRRVACCLFWLRNCQAPCNDDNGEGIRREDISQMLGKFYSSSKKILQQARGKFGLGIKMLYIYSNESTSYPVLIRTAQRNEEFISQHTIKLRRYGNHFLKKTNQKGWAGTEVVVYTLGLWDNNEKIAMIACCEDLRKDMSSRSIGFSAEWYSSFVSKGSECDLRTALQNHVNEVQKLAKGRTSSANRETQPTTQHAEDILEHELHDMFCNESIEELNKMKDIVFNGGSK</sequence>
<evidence type="ECO:0000256" key="1">
    <source>
        <dbReference type="ARBA" id="ARBA00011738"/>
    </source>
</evidence>
<dbReference type="AlphaFoldDB" id="A0A3L6T5Z1"/>
<reference evidence="5" key="1">
    <citation type="journal article" date="2019" name="Nat. Commun.">
        <title>The genome of broomcorn millet.</title>
        <authorList>
            <person name="Zou C."/>
            <person name="Miki D."/>
            <person name="Li D."/>
            <person name="Tang Q."/>
            <person name="Xiao L."/>
            <person name="Rajput S."/>
            <person name="Deng P."/>
            <person name="Jia W."/>
            <person name="Huang R."/>
            <person name="Zhang M."/>
            <person name="Sun Y."/>
            <person name="Hu J."/>
            <person name="Fu X."/>
            <person name="Schnable P.S."/>
            <person name="Li F."/>
            <person name="Zhang H."/>
            <person name="Feng B."/>
            <person name="Zhu X."/>
            <person name="Liu R."/>
            <person name="Schnable J.C."/>
            <person name="Zhu J.-K."/>
            <person name="Zhang H."/>
        </authorList>
    </citation>
    <scope>NUCLEOTIDE SEQUENCE [LARGE SCALE GENOMIC DNA]</scope>
</reference>
<organism evidence="4 5">
    <name type="scientific">Panicum miliaceum</name>
    <name type="common">Proso millet</name>
    <name type="synonym">Broomcorn millet</name>
    <dbReference type="NCBI Taxonomy" id="4540"/>
    <lineage>
        <taxon>Eukaryota</taxon>
        <taxon>Viridiplantae</taxon>
        <taxon>Streptophyta</taxon>
        <taxon>Embryophyta</taxon>
        <taxon>Tracheophyta</taxon>
        <taxon>Spermatophyta</taxon>
        <taxon>Magnoliopsida</taxon>
        <taxon>Liliopsida</taxon>
        <taxon>Poales</taxon>
        <taxon>Poaceae</taxon>
        <taxon>PACMAD clade</taxon>
        <taxon>Panicoideae</taxon>
        <taxon>Panicodae</taxon>
        <taxon>Paniceae</taxon>
        <taxon>Panicinae</taxon>
        <taxon>Panicum</taxon>
        <taxon>Panicum sect. Panicum</taxon>
    </lineage>
</organism>
<accession>A0A3L6T5Z1</accession>
<dbReference type="Gene3D" id="3.30.565.10">
    <property type="entry name" value="Histidine kinase-like ATPase, C-terminal domain"/>
    <property type="match status" value="1"/>
</dbReference>
<dbReference type="EMBL" id="PQIB02000002">
    <property type="protein sequence ID" value="RLN33705.1"/>
    <property type="molecule type" value="Genomic_DNA"/>
</dbReference>
<evidence type="ECO:0000313" key="4">
    <source>
        <dbReference type="EMBL" id="RLN33705.1"/>
    </source>
</evidence>
<dbReference type="STRING" id="4540.A0A3L6T5Z1"/>
<feature type="transmembrane region" description="Helical" evidence="2">
    <location>
        <begin position="58"/>
        <end position="77"/>
    </location>
</feature>
<dbReference type="InterPro" id="IPR025315">
    <property type="entry name" value="DUF4220"/>
</dbReference>
<evidence type="ECO:0000256" key="2">
    <source>
        <dbReference type="SAM" id="Phobius"/>
    </source>
</evidence>
<proteinExistence type="predicted"/>
<dbReference type="SUPFAM" id="SSF55874">
    <property type="entry name" value="ATPase domain of HSP90 chaperone/DNA topoisomerase II/histidine kinase"/>
    <property type="match status" value="1"/>
</dbReference>
<dbReference type="InterPro" id="IPR036890">
    <property type="entry name" value="HATPase_C_sf"/>
</dbReference>
<evidence type="ECO:0000259" key="3">
    <source>
        <dbReference type="Pfam" id="PF13968"/>
    </source>
</evidence>
<keyword evidence="2" id="KW-1133">Transmembrane helix</keyword>
<feature type="domain" description="DUF4220" evidence="3">
    <location>
        <begin position="2"/>
        <end position="120"/>
    </location>
</feature>
<feature type="transmembrane region" description="Helical" evidence="2">
    <location>
        <begin position="89"/>
        <end position="112"/>
    </location>
</feature>
<dbReference type="Pfam" id="PF13968">
    <property type="entry name" value="DUF4220"/>
    <property type="match status" value="1"/>
</dbReference>
<dbReference type="PANTHER" id="PTHR31325">
    <property type="entry name" value="OS01G0798800 PROTEIN-RELATED"/>
    <property type="match status" value="1"/>
</dbReference>
<feature type="transmembrane region" description="Helical" evidence="2">
    <location>
        <begin position="29"/>
        <end position="52"/>
    </location>
</feature>
<dbReference type="Proteomes" id="UP000275267">
    <property type="component" value="Unassembled WGS sequence"/>
</dbReference>
<gene>
    <name evidence="4" type="ORF">C2845_PM03G32520</name>
</gene>